<keyword evidence="2" id="KW-1185">Reference proteome</keyword>
<dbReference type="AlphaFoldDB" id="A0A0N7L9I4"/>
<proteinExistence type="predicted"/>
<organism evidence="1 2">
    <name type="scientific">Ceraceosorus bombacis</name>
    <dbReference type="NCBI Taxonomy" id="401625"/>
    <lineage>
        <taxon>Eukaryota</taxon>
        <taxon>Fungi</taxon>
        <taxon>Dikarya</taxon>
        <taxon>Basidiomycota</taxon>
        <taxon>Ustilaginomycotina</taxon>
        <taxon>Exobasidiomycetes</taxon>
        <taxon>Ceraceosorales</taxon>
        <taxon>Ceraceosoraceae</taxon>
        <taxon>Ceraceosorus</taxon>
    </lineage>
</organism>
<protein>
    <submittedName>
        <fullName evidence="1">Uncharacterized protein</fullName>
    </submittedName>
</protein>
<evidence type="ECO:0000313" key="1">
    <source>
        <dbReference type="EMBL" id="CEH13874.1"/>
    </source>
</evidence>
<dbReference type="EMBL" id="CCYA01000233">
    <property type="protein sequence ID" value="CEH13874.1"/>
    <property type="molecule type" value="Genomic_DNA"/>
</dbReference>
<name>A0A0N7L9I4_9BASI</name>
<sequence>MSAMESGREQALGDLFTRSHVFFLEPLWVHLTATRLFAPGPIRRKLRLRCSAGRECQQPASTRHAWDWRLATDG</sequence>
<evidence type="ECO:0000313" key="2">
    <source>
        <dbReference type="Proteomes" id="UP000054845"/>
    </source>
</evidence>
<accession>A0A0N7L9I4</accession>
<reference evidence="1 2" key="1">
    <citation type="submission" date="2014-09" db="EMBL/GenBank/DDBJ databases">
        <authorList>
            <person name="Magalhaes I.L.F."/>
            <person name="Oliveira U."/>
            <person name="Santos F.R."/>
            <person name="Vidigal T.H.D.A."/>
            <person name="Brescovit A.D."/>
            <person name="Santos A.J."/>
        </authorList>
    </citation>
    <scope>NUCLEOTIDE SEQUENCE [LARGE SCALE GENOMIC DNA]</scope>
</reference>
<dbReference type="Proteomes" id="UP000054845">
    <property type="component" value="Unassembled WGS sequence"/>
</dbReference>